<protein>
    <recommendedName>
        <fullName evidence="2">WIBG Mago-binding domain-containing protein</fullName>
    </recommendedName>
</protein>
<dbReference type="Pfam" id="PF09282">
    <property type="entry name" value="Mago-bind"/>
    <property type="match status" value="1"/>
</dbReference>
<feature type="compositionally biased region" description="Basic residues" evidence="1">
    <location>
        <begin position="154"/>
        <end position="164"/>
    </location>
</feature>
<feature type="domain" description="WIBG Mago-binding" evidence="2">
    <location>
        <begin position="18"/>
        <end position="44"/>
    </location>
</feature>
<accession>A0A3N2PZV3</accession>
<dbReference type="GO" id="GO:0005737">
    <property type="term" value="C:cytoplasm"/>
    <property type="evidence" value="ECO:0007669"/>
    <property type="project" value="TreeGrafter"/>
</dbReference>
<evidence type="ECO:0000259" key="2">
    <source>
        <dbReference type="SMART" id="SM01273"/>
    </source>
</evidence>
<dbReference type="GO" id="GO:1903259">
    <property type="term" value="P:exon-exon junction complex disassembly"/>
    <property type="evidence" value="ECO:0007669"/>
    <property type="project" value="InterPro"/>
</dbReference>
<dbReference type="EMBL" id="ML119053">
    <property type="protein sequence ID" value="ROT40050.1"/>
    <property type="molecule type" value="Genomic_DNA"/>
</dbReference>
<reference evidence="3 4" key="1">
    <citation type="journal article" date="2018" name="Mol. Ecol.">
        <title>The obligate alkalophilic soda-lake fungus Sodiomyces alkalinus has shifted to a protein diet.</title>
        <authorList>
            <person name="Grum-Grzhimaylo A.A."/>
            <person name="Falkoski D.L."/>
            <person name="van den Heuvel J."/>
            <person name="Valero-Jimenez C.A."/>
            <person name="Min B."/>
            <person name="Choi I.G."/>
            <person name="Lipzen A."/>
            <person name="Daum C.G."/>
            <person name="Aanen D.K."/>
            <person name="Tsang A."/>
            <person name="Henrissat B."/>
            <person name="Bilanenko E.N."/>
            <person name="de Vries R.P."/>
            <person name="van Kan J.A.L."/>
            <person name="Grigoriev I.V."/>
            <person name="Debets A.J.M."/>
        </authorList>
    </citation>
    <scope>NUCLEOTIDE SEQUENCE [LARGE SCALE GENOMIC DNA]</scope>
    <source>
        <strain evidence="3 4">F11</strain>
    </source>
</reference>
<dbReference type="Proteomes" id="UP000272025">
    <property type="component" value="Unassembled WGS sequence"/>
</dbReference>
<organism evidence="3 4">
    <name type="scientific">Sodiomyces alkalinus (strain CBS 110278 / VKM F-3762 / F11)</name>
    <name type="common">Alkaliphilic filamentous fungus</name>
    <dbReference type="NCBI Taxonomy" id="1314773"/>
    <lineage>
        <taxon>Eukaryota</taxon>
        <taxon>Fungi</taxon>
        <taxon>Dikarya</taxon>
        <taxon>Ascomycota</taxon>
        <taxon>Pezizomycotina</taxon>
        <taxon>Sordariomycetes</taxon>
        <taxon>Hypocreomycetidae</taxon>
        <taxon>Glomerellales</taxon>
        <taxon>Plectosphaerellaceae</taxon>
        <taxon>Sodiomyces</taxon>
    </lineage>
</organism>
<feature type="compositionally biased region" description="Basic and acidic residues" evidence="1">
    <location>
        <begin position="165"/>
        <end position="176"/>
    </location>
</feature>
<dbReference type="PANTHER" id="PTHR22959">
    <property type="entry name" value="PYM PROTEIN"/>
    <property type="match status" value="1"/>
</dbReference>
<dbReference type="GO" id="GO:0035145">
    <property type="term" value="C:exon-exon junction complex"/>
    <property type="evidence" value="ECO:0007669"/>
    <property type="project" value="TreeGrafter"/>
</dbReference>
<dbReference type="OrthoDB" id="21625at2759"/>
<evidence type="ECO:0000313" key="3">
    <source>
        <dbReference type="EMBL" id="ROT40050.1"/>
    </source>
</evidence>
<dbReference type="PANTHER" id="PTHR22959:SF0">
    <property type="entry name" value="PARTNER OF Y14 AND MAGO"/>
    <property type="match status" value="1"/>
</dbReference>
<feature type="compositionally biased region" description="Polar residues" evidence="1">
    <location>
        <begin position="1"/>
        <end position="11"/>
    </location>
</feature>
<dbReference type="STRING" id="1314773.A0A3N2PZV3"/>
<dbReference type="GO" id="GO:0003723">
    <property type="term" value="F:RNA binding"/>
    <property type="evidence" value="ECO:0007669"/>
    <property type="project" value="TreeGrafter"/>
</dbReference>
<dbReference type="SMART" id="SM01273">
    <property type="entry name" value="Mago-bind"/>
    <property type="match status" value="1"/>
</dbReference>
<keyword evidence="4" id="KW-1185">Reference proteome</keyword>
<evidence type="ECO:0000256" key="1">
    <source>
        <dbReference type="SAM" id="MobiDB-lite"/>
    </source>
</evidence>
<dbReference type="GeneID" id="39581619"/>
<dbReference type="InterPro" id="IPR036348">
    <property type="entry name" value="WIBG_N_sf"/>
</dbReference>
<evidence type="ECO:0000313" key="4">
    <source>
        <dbReference type="Proteomes" id="UP000272025"/>
    </source>
</evidence>
<gene>
    <name evidence="3" type="ORF">SODALDRAFT_343923</name>
</gene>
<feature type="region of interest" description="Disordered" evidence="1">
    <location>
        <begin position="1"/>
        <end position="182"/>
    </location>
</feature>
<dbReference type="InterPro" id="IPR039333">
    <property type="entry name" value="PYM1"/>
</dbReference>
<feature type="compositionally biased region" description="Basic and acidic residues" evidence="1">
    <location>
        <begin position="44"/>
        <end position="60"/>
    </location>
</feature>
<dbReference type="InterPro" id="IPR015362">
    <property type="entry name" value="WIBG_mago-bd"/>
</dbReference>
<name>A0A3N2PZV3_SODAK</name>
<feature type="compositionally biased region" description="Basic residues" evidence="1">
    <location>
        <begin position="90"/>
        <end position="101"/>
    </location>
</feature>
<dbReference type="RefSeq" id="XP_028467856.1">
    <property type="nucleotide sequence ID" value="XM_028613141.1"/>
</dbReference>
<dbReference type="AlphaFoldDB" id="A0A3N2PZV3"/>
<sequence>MPYKAQPTNAGIITDKTGQRFIPESQRSDGSTRKAIKVRPGFRPTEDVELYRTRAAEARTRGQRTGVPGAEGLATENKPDSSSSAASLKNAKRREARKKAKAAAEGEGQDDTTINPDSAGANKPGDDNTPATSTAGGENREPTPTDAEEVERAKKARSLKKKLRQARELQNKKEGGEALLPEQIAKVIKINELVRELEALGLDPTDVGDSKESKTPGTEG</sequence>
<feature type="region of interest" description="Disordered" evidence="1">
    <location>
        <begin position="198"/>
        <end position="220"/>
    </location>
</feature>
<proteinExistence type="predicted"/>
<dbReference type="SUPFAM" id="SSF101931">
    <property type="entry name" value="Pym (Within the bgcn gene intron protein, WIBG), N-terminal domain"/>
    <property type="match status" value="1"/>
</dbReference>